<keyword evidence="7" id="KW-0482">Metalloprotease</keyword>
<dbReference type="PROSITE" id="PS51257">
    <property type="entry name" value="PROKAR_LIPOPROTEIN"/>
    <property type="match status" value="1"/>
</dbReference>
<protein>
    <submittedName>
        <fullName evidence="11">Peptidase M13</fullName>
    </submittedName>
</protein>
<dbReference type="GO" id="GO:0005886">
    <property type="term" value="C:plasma membrane"/>
    <property type="evidence" value="ECO:0007669"/>
    <property type="project" value="TreeGrafter"/>
</dbReference>
<dbReference type="GO" id="GO:0004222">
    <property type="term" value="F:metalloendopeptidase activity"/>
    <property type="evidence" value="ECO:0007669"/>
    <property type="project" value="InterPro"/>
</dbReference>
<evidence type="ECO:0000256" key="8">
    <source>
        <dbReference type="SAM" id="SignalP"/>
    </source>
</evidence>
<keyword evidence="3" id="KW-0645">Protease</keyword>
<reference evidence="11 12" key="1">
    <citation type="submission" date="2014-09" db="EMBL/GenBank/DDBJ databases">
        <title>Draft Genome Sequence of Porphyromonas macacae COT-192_OH2859.</title>
        <authorList>
            <person name="Wallis C."/>
            <person name="Deusch O."/>
            <person name="O'Flynn C."/>
            <person name="Davis I."/>
            <person name="Horsfall A."/>
            <person name="Kirkwood N."/>
            <person name="Harris S."/>
            <person name="Eisen J.A."/>
            <person name="Coil D.A."/>
            <person name="Darling A.E."/>
            <person name="Jospin G."/>
            <person name="Alexiev A."/>
        </authorList>
    </citation>
    <scope>NUCLEOTIDE SEQUENCE [LARGE SCALE GENOMIC DNA]</scope>
    <source>
        <strain evidence="12">COT-192 OH2859</strain>
    </source>
</reference>
<keyword evidence="6" id="KW-0862">Zinc</keyword>
<dbReference type="PROSITE" id="PS51885">
    <property type="entry name" value="NEPRILYSIN"/>
    <property type="match status" value="1"/>
</dbReference>
<dbReference type="InterPro" id="IPR000718">
    <property type="entry name" value="Peptidase_M13"/>
</dbReference>
<dbReference type="InterPro" id="IPR024079">
    <property type="entry name" value="MetalloPept_cat_dom_sf"/>
</dbReference>
<sequence>MKKTIFTVSALGAVLLLGACGGNAKKETADRTVVPAIDLTAMDTTIRPQDDFYMYANGNWIKNNPLKPAYSRFGSFDILRDTSTARIHQIVENLAKSEFSKGTDEYRIAVLYRQAMDSTTRNQLGAKPIMDHLKELSELKDKVEIIKYAADRDNEGYGTLFGSYVYADAKNSDLNVLHISQTGLSLGNRDYYVQKTPENESILKDYTAYIEKIVKMAGYDDAMAKRVAENNLKVQKQLAQFSYSSQELRDTYRNYNMLKLSELIDKQADFDWKLYFDERELKLDSLNVAQLDFFKEFAVWYKEVGIEELKDWLLASYIDDNTGFLSDDFAQASFDFYSKRLRGQEEMKPRWERSVGLVEGILGQALGKVYVEKYFSPEAKQRMLDLVGNLQVALKERIESLTWMTGATKEKALEKLAAFVVKIGYPDTWRDFSSMDIDAGKSYIENLKAAKAYWQEDNIKRLGQKVDRDEWLMNPQTVNAYYNPSTNEICFPAGILQPPFFNVDADDAVNYGAIGVVIGHEMTHGFDDQGRNFDKKGDLNNWWTDEDSKKFEESTKVLVNQFNQIIVADDVHADGALTLGENIADQGGLLISYAALQNALKGKEIEPIDGFTPAQRFYIAYARIWGQNIRKEEILRLTKLDVHSLGMWRVNATLRNVEDFYKAFNIQPEDKMYLAPEERVVIW</sequence>
<comment type="caution">
    <text evidence="11">The sequence shown here is derived from an EMBL/GenBank/DDBJ whole genome shotgun (WGS) entry which is preliminary data.</text>
</comment>
<keyword evidence="4" id="KW-0479">Metal-binding</keyword>
<keyword evidence="5" id="KW-0378">Hydrolase</keyword>
<dbReference type="GO" id="GO:0046872">
    <property type="term" value="F:metal ion binding"/>
    <property type="evidence" value="ECO:0007669"/>
    <property type="project" value="UniProtKB-KW"/>
</dbReference>
<evidence type="ECO:0000313" key="11">
    <source>
        <dbReference type="EMBL" id="KGN74996.1"/>
    </source>
</evidence>
<evidence type="ECO:0000256" key="7">
    <source>
        <dbReference type="ARBA" id="ARBA00023049"/>
    </source>
</evidence>
<dbReference type="InterPro" id="IPR008753">
    <property type="entry name" value="Peptidase_M13_N"/>
</dbReference>
<accession>A0A0A2E7Z5</accession>
<dbReference type="PANTHER" id="PTHR11733:SF167">
    <property type="entry name" value="FI17812P1-RELATED"/>
    <property type="match status" value="1"/>
</dbReference>
<dbReference type="Gene3D" id="3.40.390.10">
    <property type="entry name" value="Collagenase (Catalytic Domain)"/>
    <property type="match status" value="1"/>
</dbReference>
<dbReference type="eggNOG" id="COG3590">
    <property type="taxonomic scope" value="Bacteria"/>
</dbReference>
<dbReference type="PANTHER" id="PTHR11733">
    <property type="entry name" value="ZINC METALLOPROTEASE FAMILY M13 NEPRILYSIN-RELATED"/>
    <property type="match status" value="1"/>
</dbReference>
<evidence type="ECO:0000256" key="3">
    <source>
        <dbReference type="ARBA" id="ARBA00022670"/>
    </source>
</evidence>
<dbReference type="STRING" id="28115.HQ47_03555"/>
<gene>
    <name evidence="11" type="ORF">HQ47_03555</name>
</gene>
<evidence type="ECO:0000256" key="4">
    <source>
        <dbReference type="ARBA" id="ARBA00022723"/>
    </source>
</evidence>
<dbReference type="CDD" id="cd08662">
    <property type="entry name" value="M13"/>
    <property type="match status" value="1"/>
</dbReference>
<organism evidence="11 12">
    <name type="scientific">Porphyromonas macacae</name>
    <dbReference type="NCBI Taxonomy" id="28115"/>
    <lineage>
        <taxon>Bacteria</taxon>
        <taxon>Pseudomonadati</taxon>
        <taxon>Bacteroidota</taxon>
        <taxon>Bacteroidia</taxon>
        <taxon>Bacteroidales</taxon>
        <taxon>Porphyromonadaceae</taxon>
        <taxon>Porphyromonas</taxon>
    </lineage>
</organism>
<feature type="signal peptide" evidence="8">
    <location>
        <begin position="1"/>
        <end position="24"/>
    </location>
</feature>
<evidence type="ECO:0000256" key="5">
    <source>
        <dbReference type="ARBA" id="ARBA00022801"/>
    </source>
</evidence>
<proteinExistence type="inferred from homology"/>
<dbReference type="PRINTS" id="PR00786">
    <property type="entry name" value="NEPRILYSIN"/>
</dbReference>
<evidence type="ECO:0000256" key="2">
    <source>
        <dbReference type="ARBA" id="ARBA00007357"/>
    </source>
</evidence>
<dbReference type="Proteomes" id="UP000030103">
    <property type="component" value="Unassembled WGS sequence"/>
</dbReference>
<dbReference type="Gene3D" id="1.10.1380.10">
    <property type="entry name" value="Neutral endopeptidase , domain2"/>
    <property type="match status" value="1"/>
</dbReference>
<dbReference type="RefSeq" id="WP_036873321.1">
    <property type="nucleotide sequence ID" value="NZ_JRFA01000009.1"/>
</dbReference>
<keyword evidence="12" id="KW-1185">Reference proteome</keyword>
<dbReference type="SUPFAM" id="SSF55486">
    <property type="entry name" value="Metalloproteases ('zincins'), catalytic domain"/>
    <property type="match status" value="1"/>
</dbReference>
<feature type="chain" id="PRO_5001986146" evidence="8">
    <location>
        <begin position="25"/>
        <end position="683"/>
    </location>
</feature>
<evidence type="ECO:0000259" key="9">
    <source>
        <dbReference type="Pfam" id="PF01431"/>
    </source>
</evidence>
<feature type="domain" description="Peptidase M13 C-terminal" evidence="9">
    <location>
        <begin position="479"/>
        <end position="680"/>
    </location>
</feature>
<comment type="similarity">
    <text evidence="2">Belongs to the peptidase M13 family.</text>
</comment>
<dbReference type="InterPro" id="IPR018497">
    <property type="entry name" value="Peptidase_M13_C"/>
</dbReference>
<dbReference type="EMBL" id="JRFA01000009">
    <property type="protein sequence ID" value="KGN74996.1"/>
    <property type="molecule type" value="Genomic_DNA"/>
</dbReference>
<dbReference type="Pfam" id="PF05649">
    <property type="entry name" value="Peptidase_M13_N"/>
    <property type="match status" value="1"/>
</dbReference>
<dbReference type="Pfam" id="PF01431">
    <property type="entry name" value="Peptidase_M13"/>
    <property type="match status" value="1"/>
</dbReference>
<dbReference type="GO" id="GO:0016485">
    <property type="term" value="P:protein processing"/>
    <property type="evidence" value="ECO:0007669"/>
    <property type="project" value="TreeGrafter"/>
</dbReference>
<feature type="domain" description="Peptidase M13 N-terminal" evidence="10">
    <location>
        <begin position="48"/>
        <end position="426"/>
    </location>
</feature>
<evidence type="ECO:0000256" key="1">
    <source>
        <dbReference type="ARBA" id="ARBA00001947"/>
    </source>
</evidence>
<keyword evidence="8" id="KW-0732">Signal</keyword>
<name>A0A0A2E7Z5_9PORP</name>
<evidence type="ECO:0000313" key="12">
    <source>
        <dbReference type="Proteomes" id="UP000030103"/>
    </source>
</evidence>
<comment type="cofactor">
    <cofactor evidence="1">
        <name>Zn(2+)</name>
        <dbReference type="ChEBI" id="CHEBI:29105"/>
    </cofactor>
</comment>
<evidence type="ECO:0000256" key="6">
    <source>
        <dbReference type="ARBA" id="ARBA00022833"/>
    </source>
</evidence>
<dbReference type="AlphaFoldDB" id="A0A0A2E7Z5"/>
<dbReference type="MEROPS" id="M13.009"/>
<dbReference type="OrthoDB" id="9775677at2"/>
<dbReference type="InterPro" id="IPR042089">
    <property type="entry name" value="Peptidase_M13_dom_2"/>
</dbReference>
<evidence type="ECO:0000259" key="10">
    <source>
        <dbReference type="Pfam" id="PF05649"/>
    </source>
</evidence>